<proteinExistence type="predicted"/>
<dbReference type="PANTHER" id="PTHR36558:SF1">
    <property type="entry name" value="RESTRICTION ENDONUCLEASE DOMAIN-CONTAINING PROTEIN-RELATED"/>
    <property type="match status" value="1"/>
</dbReference>
<feature type="domain" description="Putative restriction endonuclease" evidence="1">
    <location>
        <begin position="12"/>
        <end position="172"/>
    </location>
</feature>
<dbReference type="Gene3D" id="3.90.1570.10">
    <property type="entry name" value="tt1808, chain A"/>
    <property type="match status" value="1"/>
</dbReference>
<dbReference type="PANTHER" id="PTHR36558">
    <property type="entry name" value="GLR1098 PROTEIN"/>
    <property type="match status" value="1"/>
</dbReference>
<dbReference type="OrthoDB" id="428347at2"/>
<name>B1WZC6_CROS5</name>
<dbReference type="CDD" id="cd06260">
    <property type="entry name" value="DUF820-like"/>
    <property type="match status" value="1"/>
</dbReference>
<dbReference type="InterPro" id="IPR012296">
    <property type="entry name" value="Nuclease_put_TT1808"/>
</dbReference>
<dbReference type="AlphaFoldDB" id="B1WZC6"/>
<dbReference type="eggNOG" id="COG4636">
    <property type="taxonomic scope" value="Bacteria"/>
</dbReference>
<sequence>MQATVIKTSSIEEYLKQEEKAESKSEYIDGQIIPMTGGTINHNQIVGNIYAELHFAFKKLDYRVYVENVRLWIPEKRIFTYPDIMVIKEEPIYYENRKDTIVNPSLIIEVLSPSTQNYDKEGKFAAYRTIKTLQEYVLISQTQIYGEKFVKIGNKQWLFQEYHQEDQQIELELNNMKLNFSDIYHKVEF</sequence>
<evidence type="ECO:0000313" key="2">
    <source>
        <dbReference type="EMBL" id="ACB49492.1"/>
    </source>
</evidence>
<organism evidence="2 3">
    <name type="scientific">Crocosphaera subtropica (strain ATCC 51142 / BH68)</name>
    <name type="common">Cyanothece sp. (strain ATCC 51142)</name>
    <dbReference type="NCBI Taxonomy" id="43989"/>
    <lineage>
        <taxon>Bacteria</taxon>
        <taxon>Bacillati</taxon>
        <taxon>Cyanobacteriota</taxon>
        <taxon>Cyanophyceae</taxon>
        <taxon>Oscillatoriophycideae</taxon>
        <taxon>Chroococcales</taxon>
        <taxon>Aphanothecaceae</taxon>
        <taxon>Crocosphaera</taxon>
        <taxon>Crocosphaera subtropica</taxon>
    </lineage>
</organism>
<dbReference type="HOGENOM" id="CLU_076312_6_0_3"/>
<evidence type="ECO:0000259" key="1">
    <source>
        <dbReference type="Pfam" id="PF05685"/>
    </source>
</evidence>
<dbReference type="Proteomes" id="UP000001203">
    <property type="component" value="Chromosome circular"/>
</dbReference>
<evidence type="ECO:0000313" key="3">
    <source>
        <dbReference type="Proteomes" id="UP000001203"/>
    </source>
</evidence>
<dbReference type="RefSeq" id="WP_009543065.1">
    <property type="nucleotide sequence ID" value="NC_010546.1"/>
</dbReference>
<dbReference type="Pfam" id="PF05685">
    <property type="entry name" value="Uma2"/>
    <property type="match status" value="1"/>
</dbReference>
<dbReference type="KEGG" id="cyt:cce_0140"/>
<keyword evidence="3" id="KW-1185">Reference proteome</keyword>
<accession>B1WZC6</accession>
<dbReference type="InterPro" id="IPR008538">
    <property type="entry name" value="Uma2"/>
</dbReference>
<dbReference type="EMBL" id="CP000806">
    <property type="protein sequence ID" value="ACB49492.1"/>
    <property type="molecule type" value="Genomic_DNA"/>
</dbReference>
<dbReference type="SUPFAM" id="SSF52980">
    <property type="entry name" value="Restriction endonuclease-like"/>
    <property type="match status" value="1"/>
</dbReference>
<dbReference type="InterPro" id="IPR011335">
    <property type="entry name" value="Restrct_endonuc-II-like"/>
</dbReference>
<gene>
    <name evidence="2" type="ordered locus">cce_0140</name>
</gene>
<dbReference type="STRING" id="43989.cce_0140"/>
<reference evidence="2 3" key="1">
    <citation type="journal article" date="2008" name="Proc. Natl. Acad. Sci. U.S.A.">
        <title>The genome of Cyanothece 51142, a unicellular diazotrophic cyanobacterium important in the marine nitrogen cycle.</title>
        <authorList>
            <person name="Welsh E.A."/>
            <person name="Liberton M."/>
            <person name="Stoeckel J."/>
            <person name="Loh T."/>
            <person name="Elvitigala T."/>
            <person name="Wang C."/>
            <person name="Wollam A."/>
            <person name="Fulton R.S."/>
            <person name="Clifton S.W."/>
            <person name="Jacobs J.M."/>
            <person name="Aurora R."/>
            <person name="Ghosh B.K."/>
            <person name="Sherman L.A."/>
            <person name="Smith R.D."/>
            <person name="Wilson R.K."/>
            <person name="Pakrasi H.B."/>
        </authorList>
    </citation>
    <scope>NUCLEOTIDE SEQUENCE [LARGE SCALE GENOMIC DNA]</scope>
    <source>
        <strain evidence="3">ATCC 51142 / BH68</strain>
    </source>
</reference>
<protein>
    <recommendedName>
        <fullName evidence="1">Putative restriction endonuclease domain-containing protein</fullName>
    </recommendedName>
</protein>